<evidence type="ECO:0000256" key="2">
    <source>
        <dbReference type="SAM" id="Phobius"/>
    </source>
</evidence>
<evidence type="ECO:0000259" key="3">
    <source>
        <dbReference type="SMART" id="SM00460"/>
    </source>
</evidence>
<dbReference type="Gene3D" id="3.10.620.30">
    <property type="match status" value="1"/>
</dbReference>
<feature type="transmembrane region" description="Helical" evidence="2">
    <location>
        <begin position="39"/>
        <end position="60"/>
    </location>
</feature>
<dbReference type="InterPro" id="IPR038765">
    <property type="entry name" value="Papain-like_cys_pep_sf"/>
</dbReference>
<dbReference type="AlphaFoldDB" id="A0AAU9DVN0"/>
<dbReference type="SMART" id="SM00460">
    <property type="entry name" value="TGc"/>
    <property type="match status" value="1"/>
</dbReference>
<feature type="transmembrane region" description="Helical" evidence="2">
    <location>
        <begin position="112"/>
        <end position="137"/>
    </location>
</feature>
<dbReference type="PANTHER" id="PTHR42736">
    <property type="entry name" value="PROTEIN-GLUTAMINE GAMMA-GLUTAMYLTRANSFERASE"/>
    <property type="match status" value="1"/>
</dbReference>
<feature type="transmembrane region" description="Helical" evidence="2">
    <location>
        <begin position="144"/>
        <end position="162"/>
    </location>
</feature>
<evidence type="ECO:0000313" key="4">
    <source>
        <dbReference type="EMBL" id="BDR57918.1"/>
    </source>
</evidence>
<dbReference type="InterPro" id="IPR052901">
    <property type="entry name" value="Bact_TGase-like"/>
</dbReference>
<dbReference type="Proteomes" id="UP001321861">
    <property type="component" value="Chromosome"/>
</dbReference>
<name>A0AAU9DVN0_9LACO</name>
<feature type="transmembrane region" description="Helical" evidence="2">
    <location>
        <begin position="634"/>
        <end position="653"/>
    </location>
</feature>
<evidence type="ECO:0000313" key="5">
    <source>
        <dbReference type="Proteomes" id="UP001321861"/>
    </source>
</evidence>
<dbReference type="InterPro" id="IPR002931">
    <property type="entry name" value="Transglutaminase-like"/>
</dbReference>
<gene>
    <name evidence="4" type="ORF">XA3_03590</name>
</gene>
<feature type="transmembrane region" description="Helical" evidence="2">
    <location>
        <begin position="168"/>
        <end position="187"/>
    </location>
</feature>
<dbReference type="KEGG" id="xap:XA3_03590"/>
<sequence>MKIKKNALALFFLAILNVVIVAAAVPGFVDINLPDTKAIVLKKILFIDFYLFIVAMAFYLGAKKRRWWGFVSWIFGFVSQLFLLFLLFPSQAGHNWFKVFGAEVSRELSSLWGFNFVVMPTVLATIIVLFFATLILGFGIYCDLWYITFPLVLTYILSITVFDSHDHWVAAIVILLCFALQIFMVTNYQEIFVSKKPHLGLLVLAFLVLAISLGGGIIFRKTFVNLTKVVDGPGVRVRNKLNTLGFYQTINEQTQNNPEARKAGFSINSRELGGPMLDNNRLVYTVWEKQPNYLRIDTKHNYSGRGFNDNETLGSELSGRTLLLDEVKLPTKGTRSSIKIIYSNTMKAAVNQFIPQVYGKISIDFGSQKINSATHNMENSLLQYDNSKSRTSQFSYEVNYYDVSNDNIKKNTGGEIPEDVQKMYTQLPKKLPSRVNELAQQVTKSKDNQLDKVLALQNYLKTNSRFTYSRLEAQRTPAGHDFVDYFLFDHPVGYCDNFATSMVVMLRTLGIPARYAEGFSPGTSKQKIGDNYEYEIRNNNAHSWPEVYFAQIGWVPFEPTPGFRGRGKDSDNSSSVDDLTAKGSSQTSSGSNSSETSSSSGSTSSSTSKSTKSSTSSLSKKSAPKTPPHKPNPFLPWILSIMALVLIVALFIFRQTFYWLFLGIVFAGGRWPEKCYLTILRYFEGRLKRESDEPLAQYAKRVGILYPQINDLFIKSTHQYEVKIYGNEAESSELGSVLHELIITMMKNPRSLSS</sequence>
<dbReference type="Pfam" id="PF01841">
    <property type="entry name" value="Transglut_core"/>
    <property type="match status" value="1"/>
</dbReference>
<dbReference type="PANTHER" id="PTHR42736:SF1">
    <property type="entry name" value="PROTEIN-GLUTAMINE GAMMA-GLUTAMYLTRANSFERASE"/>
    <property type="match status" value="1"/>
</dbReference>
<proteinExistence type="predicted"/>
<reference evidence="4 5" key="1">
    <citation type="journal article" date="2023" name="Microbiol. Spectr.">
        <title>Symbiosis of Carpenter Bees with Uncharacterized Lactic Acid Bacteria Showing NAD Auxotrophy.</title>
        <authorList>
            <person name="Kawasaki S."/>
            <person name="Ozawa K."/>
            <person name="Mori T."/>
            <person name="Yamamoto A."/>
            <person name="Ito M."/>
            <person name="Ohkuma M."/>
            <person name="Sakamoto M."/>
            <person name="Matsutani M."/>
        </authorList>
    </citation>
    <scope>NUCLEOTIDE SEQUENCE [LARGE SCALE GENOMIC DNA]</scope>
    <source>
        <strain evidence="4 5">XA3</strain>
    </source>
</reference>
<accession>A0AAU9DVN0</accession>
<evidence type="ECO:0000256" key="1">
    <source>
        <dbReference type="SAM" id="MobiDB-lite"/>
    </source>
</evidence>
<keyword evidence="2" id="KW-0812">Transmembrane</keyword>
<organism evidence="4 5">
    <name type="scientific">Xylocopilactobacillus apicola</name>
    <dbReference type="NCBI Taxonomy" id="2932184"/>
    <lineage>
        <taxon>Bacteria</taxon>
        <taxon>Bacillati</taxon>
        <taxon>Bacillota</taxon>
        <taxon>Bacilli</taxon>
        <taxon>Lactobacillales</taxon>
        <taxon>Lactobacillaceae</taxon>
        <taxon>Xylocopilactobacillus</taxon>
    </lineage>
</organism>
<dbReference type="RefSeq" id="WP_317635847.1">
    <property type="nucleotide sequence ID" value="NZ_AP026802.1"/>
</dbReference>
<keyword evidence="2" id="KW-1133">Transmembrane helix</keyword>
<feature type="region of interest" description="Disordered" evidence="1">
    <location>
        <begin position="563"/>
        <end position="628"/>
    </location>
</feature>
<keyword evidence="2" id="KW-0472">Membrane</keyword>
<protein>
    <recommendedName>
        <fullName evidence="3">Transglutaminase-like domain-containing protein</fullName>
    </recommendedName>
</protein>
<feature type="transmembrane region" description="Helical" evidence="2">
    <location>
        <begin position="67"/>
        <end position="92"/>
    </location>
</feature>
<feature type="compositionally biased region" description="Low complexity" evidence="1">
    <location>
        <begin position="582"/>
        <end position="621"/>
    </location>
</feature>
<feature type="domain" description="Transglutaminase-like" evidence="3">
    <location>
        <begin position="487"/>
        <end position="561"/>
    </location>
</feature>
<dbReference type="SUPFAM" id="SSF54001">
    <property type="entry name" value="Cysteine proteinases"/>
    <property type="match status" value="1"/>
</dbReference>
<dbReference type="EMBL" id="AP026802">
    <property type="protein sequence ID" value="BDR57918.1"/>
    <property type="molecule type" value="Genomic_DNA"/>
</dbReference>
<keyword evidence="5" id="KW-1185">Reference proteome</keyword>
<feature type="transmembrane region" description="Helical" evidence="2">
    <location>
        <begin position="199"/>
        <end position="219"/>
    </location>
</feature>